<dbReference type="GO" id="GO:0008270">
    <property type="term" value="F:zinc ion binding"/>
    <property type="evidence" value="ECO:0007669"/>
    <property type="project" value="UniProtKB-UniRule"/>
</dbReference>
<dbReference type="PANTHER" id="PTHR10127">
    <property type="entry name" value="DISCOIDIN, CUB, EGF, LAMININ , AND ZINC METALLOPROTEASE DOMAIN CONTAINING"/>
    <property type="match status" value="1"/>
</dbReference>
<feature type="signal peptide" evidence="2">
    <location>
        <begin position="1"/>
        <end position="16"/>
    </location>
</feature>
<gene>
    <name evidence="5" type="primary">LOC113071558</name>
</gene>
<reference evidence="5" key="1">
    <citation type="submission" date="2025-08" db="UniProtKB">
        <authorList>
            <consortium name="RefSeq"/>
        </authorList>
    </citation>
    <scope>IDENTIFICATION</scope>
    <source>
        <strain evidence="5">Wakin</strain>
        <tissue evidence="5">Muscle</tissue>
    </source>
</reference>
<keyword evidence="1 2" id="KW-0862">Zinc</keyword>
<dbReference type="OrthoDB" id="291007at2759"/>
<evidence type="ECO:0000259" key="3">
    <source>
        <dbReference type="PROSITE" id="PS51864"/>
    </source>
</evidence>
<feature type="domain" description="Peptidase M12A" evidence="3">
    <location>
        <begin position="70"/>
        <end position="258"/>
    </location>
</feature>
<feature type="active site" evidence="1">
    <location>
        <position position="160"/>
    </location>
</feature>
<dbReference type="GeneID" id="113071558"/>
<dbReference type="AlphaFoldDB" id="A0A6P6MVI5"/>
<organism evidence="4 5">
    <name type="scientific">Carassius auratus</name>
    <name type="common">Goldfish</name>
    <dbReference type="NCBI Taxonomy" id="7957"/>
    <lineage>
        <taxon>Eukaryota</taxon>
        <taxon>Metazoa</taxon>
        <taxon>Chordata</taxon>
        <taxon>Craniata</taxon>
        <taxon>Vertebrata</taxon>
        <taxon>Euteleostomi</taxon>
        <taxon>Actinopterygii</taxon>
        <taxon>Neopterygii</taxon>
        <taxon>Teleostei</taxon>
        <taxon>Ostariophysi</taxon>
        <taxon>Cypriniformes</taxon>
        <taxon>Cyprinidae</taxon>
        <taxon>Cyprininae</taxon>
        <taxon>Carassius</taxon>
    </lineage>
</organism>
<keyword evidence="2" id="KW-0732">Signal</keyword>
<proteinExistence type="predicted"/>
<comment type="cofactor">
    <cofactor evidence="1 2">
        <name>Zn(2+)</name>
        <dbReference type="ChEBI" id="CHEBI:29105"/>
    </cofactor>
    <text evidence="1 2">Binds 1 zinc ion per subunit.</text>
</comment>
<dbReference type="InterPro" id="IPR001506">
    <property type="entry name" value="Peptidase_M12A"/>
</dbReference>
<dbReference type="PRINTS" id="PR00480">
    <property type="entry name" value="ASTACIN"/>
</dbReference>
<keyword evidence="1 2" id="KW-0378">Hydrolase</keyword>
<dbReference type="SMART" id="SM00235">
    <property type="entry name" value="ZnMc"/>
    <property type="match status" value="1"/>
</dbReference>
<dbReference type="SUPFAM" id="SSF55486">
    <property type="entry name" value="Metalloproteases ('zincins'), catalytic domain"/>
    <property type="match status" value="1"/>
</dbReference>
<keyword evidence="4" id="KW-1185">Reference proteome</keyword>
<dbReference type="KEGG" id="caua:113071558"/>
<name>A0A6P6MVI5_CARAU</name>
<sequence>MLGLILIVAFFCEAWRTPVDTLNATDIQNDEGYSSNIGQPHLVKTSETLLDLEGDYAVNEGDIIIPTDRNAVSSLWAEQNGNVSVPYEIDSVIENRTEDILDALNMISEKTCIRFHPHNNETDYLHFIYADGCASYVGCRGGEQPLLTGPKCTVGNICHEIFHSLGFYHEHSRYDRGDHITVLDENIVSGKEGNFLKKKGNTLGLKYDLDSILHYGSNYFSRNGQPTIQPKESNITIGQRTHLSDLDVQRIRKLYHCDETKSGSS</sequence>
<dbReference type="GO" id="GO:0006508">
    <property type="term" value="P:proteolysis"/>
    <property type="evidence" value="ECO:0007669"/>
    <property type="project" value="UniProtKB-KW"/>
</dbReference>
<dbReference type="Gene3D" id="3.40.390.10">
    <property type="entry name" value="Collagenase (Catalytic Domain)"/>
    <property type="match status" value="1"/>
</dbReference>
<feature type="binding site" evidence="1">
    <location>
        <position position="159"/>
    </location>
    <ligand>
        <name>Zn(2+)</name>
        <dbReference type="ChEBI" id="CHEBI:29105"/>
        <note>catalytic</note>
    </ligand>
</feature>
<dbReference type="GO" id="GO:0004222">
    <property type="term" value="F:metalloendopeptidase activity"/>
    <property type="evidence" value="ECO:0007669"/>
    <property type="project" value="UniProtKB-UniRule"/>
</dbReference>
<feature type="binding site" evidence="1">
    <location>
        <position position="169"/>
    </location>
    <ligand>
        <name>Zn(2+)</name>
        <dbReference type="ChEBI" id="CHEBI:29105"/>
        <note>catalytic</note>
    </ligand>
</feature>
<dbReference type="Proteomes" id="UP000515129">
    <property type="component" value="Unplaced"/>
</dbReference>
<dbReference type="InterPro" id="IPR024079">
    <property type="entry name" value="MetalloPept_cat_dom_sf"/>
</dbReference>
<keyword evidence="1 2" id="KW-0645">Protease</keyword>
<keyword evidence="1 2" id="KW-0479">Metal-binding</keyword>
<dbReference type="EC" id="3.4.24.-" evidence="2"/>
<keyword evidence="1 2" id="KW-0482">Metalloprotease</keyword>
<feature type="chain" id="PRO_5028505370" description="Metalloendopeptidase" evidence="2">
    <location>
        <begin position="17"/>
        <end position="265"/>
    </location>
</feature>
<evidence type="ECO:0000256" key="1">
    <source>
        <dbReference type="PROSITE-ProRule" id="PRU01211"/>
    </source>
</evidence>
<protein>
    <recommendedName>
        <fullName evidence="2">Metalloendopeptidase</fullName>
        <ecNumber evidence="2">3.4.24.-</ecNumber>
    </recommendedName>
</protein>
<comment type="caution">
    <text evidence="1">Lacks conserved residue(s) required for the propagation of feature annotation.</text>
</comment>
<evidence type="ECO:0000313" key="4">
    <source>
        <dbReference type="Proteomes" id="UP000515129"/>
    </source>
</evidence>
<dbReference type="PROSITE" id="PS51864">
    <property type="entry name" value="ASTACIN"/>
    <property type="match status" value="1"/>
</dbReference>
<dbReference type="CDD" id="cd04280">
    <property type="entry name" value="ZnMc_astacin_like"/>
    <property type="match status" value="1"/>
</dbReference>
<dbReference type="FunFam" id="3.40.390.10:FF:000065">
    <property type="entry name" value="Metalloendopeptidase"/>
    <property type="match status" value="1"/>
</dbReference>
<accession>A0A6P6MVI5</accession>
<dbReference type="InterPro" id="IPR034035">
    <property type="entry name" value="Astacin-like_dom"/>
</dbReference>
<dbReference type="Pfam" id="PF01400">
    <property type="entry name" value="Astacin"/>
    <property type="match status" value="1"/>
</dbReference>
<evidence type="ECO:0000256" key="2">
    <source>
        <dbReference type="RuleBase" id="RU361183"/>
    </source>
</evidence>
<dbReference type="InterPro" id="IPR006026">
    <property type="entry name" value="Peptidase_Metallo"/>
</dbReference>
<feature type="binding site" evidence="1">
    <location>
        <position position="163"/>
    </location>
    <ligand>
        <name>Zn(2+)</name>
        <dbReference type="ChEBI" id="CHEBI:29105"/>
        <note>catalytic</note>
    </ligand>
</feature>
<dbReference type="PANTHER" id="PTHR10127:SF870">
    <property type="entry name" value="METALLOENDOPEPTIDASE"/>
    <property type="match status" value="1"/>
</dbReference>
<evidence type="ECO:0000313" key="5">
    <source>
        <dbReference type="RefSeq" id="XP_026100695.1"/>
    </source>
</evidence>
<dbReference type="RefSeq" id="XP_026100695.1">
    <property type="nucleotide sequence ID" value="XM_026244910.1"/>
</dbReference>